<organism evidence="1 2">
    <name type="scientific">Paraburkholderia fynbosensis</name>
    <dbReference type="NCBI Taxonomy" id="1200993"/>
    <lineage>
        <taxon>Bacteria</taxon>
        <taxon>Pseudomonadati</taxon>
        <taxon>Pseudomonadota</taxon>
        <taxon>Betaproteobacteria</taxon>
        <taxon>Burkholderiales</taxon>
        <taxon>Burkholderiaceae</taxon>
        <taxon>Paraburkholderia</taxon>
    </lineage>
</organism>
<dbReference type="AlphaFoldDB" id="A0A6J5G9R6"/>
<protein>
    <submittedName>
        <fullName evidence="1">Uncharacterized protein</fullName>
    </submittedName>
</protein>
<evidence type="ECO:0000313" key="2">
    <source>
        <dbReference type="Proteomes" id="UP000494252"/>
    </source>
</evidence>
<sequence length="62" mass="6745">MFCCNEANTTGTGTELTLIPSTFAAYGRIEKRRLCWGVLSMLLIRPQPSKQTLASARSAANP</sequence>
<accession>A0A6J5G9R6</accession>
<keyword evidence="2" id="KW-1185">Reference proteome</keyword>
<dbReference type="EMBL" id="CADIKI010000011">
    <property type="protein sequence ID" value="CAB3796192.1"/>
    <property type="molecule type" value="Genomic_DNA"/>
</dbReference>
<dbReference type="Proteomes" id="UP000494252">
    <property type="component" value="Unassembled WGS sequence"/>
</dbReference>
<evidence type="ECO:0000313" key="1">
    <source>
        <dbReference type="EMBL" id="CAB3796192.1"/>
    </source>
</evidence>
<name>A0A6J5G9R6_9BURK</name>
<gene>
    <name evidence="1" type="ORF">LMG27177_04052</name>
</gene>
<proteinExistence type="predicted"/>
<reference evidence="1 2" key="1">
    <citation type="submission" date="2020-04" db="EMBL/GenBank/DDBJ databases">
        <authorList>
            <person name="De Canck E."/>
        </authorList>
    </citation>
    <scope>NUCLEOTIDE SEQUENCE [LARGE SCALE GENOMIC DNA]</scope>
    <source>
        <strain evidence="1 2">LMG 27177</strain>
    </source>
</reference>